<feature type="compositionally biased region" description="Low complexity" evidence="1">
    <location>
        <begin position="1"/>
        <end position="16"/>
    </location>
</feature>
<dbReference type="InParanoid" id="Q5BEW4"/>
<dbReference type="HOGENOM" id="CLU_532118_0_0_1"/>
<evidence type="ECO:0000313" key="3">
    <source>
        <dbReference type="Proteomes" id="UP000000560"/>
    </source>
</evidence>
<proteinExistence type="predicted"/>
<keyword evidence="3" id="KW-1185">Reference proteome</keyword>
<dbReference type="Proteomes" id="UP000000560">
    <property type="component" value="Chromosome VIII"/>
</dbReference>
<name>Q5BEW4_EMENI</name>
<evidence type="ECO:0000256" key="1">
    <source>
        <dbReference type="SAM" id="MobiDB-lite"/>
    </source>
</evidence>
<dbReference type="GeneID" id="2876693"/>
<organism evidence="2 3">
    <name type="scientific">Emericella nidulans (strain FGSC A4 / ATCC 38163 / CBS 112.46 / NRRL 194 / M139)</name>
    <name type="common">Aspergillus nidulans</name>
    <dbReference type="NCBI Taxonomy" id="227321"/>
    <lineage>
        <taxon>Eukaryota</taxon>
        <taxon>Fungi</taxon>
        <taxon>Dikarya</taxon>
        <taxon>Ascomycota</taxon>
        <taxon>Pezizomycotina</taxon>
        <taxon>Eurotiomycetes</taxon>
        <taxon>Eurotiomycetidae</taxon>
        <taxon>Eurotiales</taxon>
        <taxon>Aspergillaceae</taxon>
        <taxon>Aspergillus</taxon>
        <taxon>Aspergillus subgen. Nidulantes</taxon>
    </lineage>
</organism>
<reference evidence="3" key="2">
    <citation type="journal article" date="2009" name="Fungal Genet. Biol.">
        <title>The 2008 update of the Aspergillus nidulans genome annotation: a community effort.</title>
        <authorList>
            <person name="Wortman J.R."/>
            <person name="Gilsenan J.M."/>
            <person name="Joardar V."/>
            <person name="Deegan J."/>
            <person name="Clutterbuck J."/>
            <person name="Andersen M.R."/>
            <person name="Archer D."/>
            <person name="Bencina M."/>
            <person name="Braus G."/>
            <person name="Coutinho P."/>
            <person name="von Dohren H."/>
            <person name="Doonan J."/>
            <person name="Driessen A.J."/>
            <person name="Durek P."/>
            <person name="Espeso E."/>
            <person name="Fekete E."/>
            <person name="Flipphi M."/>
            <person name="Estrada C.G."/>
            <person name="Geysens S."/>
            <person name="Goldman G."/>
            <person name="de Groot P.W."/>
            <person name="Hansen K."/>
            <person name="Harris S.D."/>
            <person name="Heinekamp T."/>
            <person name="Helmstaedt K."/>
            <person name="Henrissat B."/>
            <person name="Hofmann G."/>
            <person name="Homan T."/>
            <person name="Horio T."/>
            <person name="Horiuchi H."/>
            <person name="James S."/>
            <person name="Jones M."/>
            <person name="Karaffa L."/>
            <person name="Karanyi Z."/>
            <person name="Kato M."/>
            <person name="Keller N."/>
            <person name="Kelly D.E."/>
            <person name="Kiel J.A."/>
            <person name="Kim J.M."/>
            <person name="van der Klei I.J."/>
            <person name="Klis F.M."/>
            <person name="Kovalchuk A."/>
            <person name="Krasevec N."/>
            <person name="Kubicek C.P."/>
            <person name="Liu B."/>
            <person name="Maccabe A."/>
            <person name="Meyer V."/>
            <person name="Mirabito P."/>
            <person name="Miskei M."/>
            <person name="Mos M."/>
            <person name="Mullins J."/>
            <person name="Nelson D.R."/>
            <person name="Nielsen J."/>
            <person name="Oakley B.R."/>
            <person name="Osmani S.A."/>
            <person name="Pakula T."/>
            <person name="Paszewski A."/>
            <person name="Paulsen I."/>
            <person name="Pilsyk S."/>
            <person name="Pocsi I."/>
            <person name="Punt P.J."/>
            <person name="Ram A.F."/>
            <person name="Ren Q."/>
            <person name="Robellet X."/>
            <person name="Robson G."/>
            <person name="Seiboth B."/>
            <person name="van Solingen P."/>
            <person name="Specht T."/>
            <person name="Sun J."/>
            <person name="Taheri-Talesh N."/>
            <person name="Takeshita N."/>
            <person name="Ussery D."/>
            <person name="vanKuyk P.A."/>
            <person name="Visser H."/>
            <person name="van de Vondervoort P.J."/>
            <person name="de Vries R.P."/>
            <person name="Walton J."/>
            <person name="Xiang X."/>
            <person name="Xiong Y."/>
            <person name="Zeng A.P."/>
            <person name="Brandt B.W."/>
            <person name="Cornell M.J."/>
            <person name="van den Hondel C.A."/>
            <person name="Visser J."/>
            <person name="Oliver S.G."/>
            <person name="Turner G."/>
        </authorList>
    </citation>
    <scope>GENOME REANNOTATION</scope>
    <source>
        <strain evidence="3">FGSC A4 / ATCC 38163 / CBS 112.46 / NRRL 194 / M139</strain>
    </source>
</reference>
<dbReference type="AlphaFoldDB" id="Q5BEW4"/>
<accession>C8VUQ6</accession>
<protein>
    <submittedName>
        <fullName evidence="2">Uncharacterized protein</fullName>
    </submittedName>
</protein>
<dbReference type="OrthoDB" id="4203839at2759"/>
<evidence type="ECO:0000313" key="2">
    <source>
        <dbReference type="EMBL" id="CBF88532.1"/>
    </source>
</evidence>
<dbReference type="eggNOG" id="ENOG502T05Z">
    <property type="taxonomic scope" value="Eukaryota"/>
</dbReference>
<feature type="region of interest" description="Disordered" evidence="1">
    <location>
        <begin position="1"/>
        <end position="22"/>
    </location>
</feature>
<feature type="region of interest" description="Disordered" evidence="1">
    <location>
        <begin position="160"/>
        <end position="184"/>
    </location>
</feature>
<dbReference type="OMA" id="MFSGPYE"/>
<gene>
    <name evidence="2" type="ORF">ANIA_00916</name>
</gene>
<dbReference type="RefSeq" id="XP_658520.1">
    <property type="nucleotide sequence ID" value="XM_653428.1"/>
</dbReference>
<dbReference type="KEGG" id="ani:ANIA_00916"/>
<dbReference type="EMBL" id="BN001308">
    <property type="protein sequence ID" value="CBF88532.1"/>
    <property type="molecule type" value="Genomic_DNA"/>
</dbReference>
<accession>Q5BEW4</accession>
<sequence length="512" mass="56681">MAADTSNSNPGSPGPSVQNVDIDYGQHYSHNFNDSSAHLIIQRLRRELDDALLRIDRDTDVISGLHDKVTSLEELVKKQQITINTQSKTISDPRSLRKQHSQIQVHVQSPMGMGLFPITPSHHQHHVHHQYQCPGSGASGASCGSGVCVLQTTPSPLDCQAQSQAQVHPQPAHSPEYNPQNGTVFDQPPPKFEIPPGAYASFAQISPPGLVPNTGRTSDVFSPFSSTSVSNGVDHTSPTTVYDAADCHKRMADFSNRFQTLMRMSEIFGHAHASLPNVFMDSHMDDHVKDYLMAISRGTKASDLLGNAATRGFFVAKAINWYLVEKILNASVTSGFDAAADLEINQIQEQMTSKTPLVRHLMLTAVATHIAKLTKKSGFTEYNQQKIYNHLHTLWAYIGPLGHDAANQNGPMWNDLHAIVSEAQSLAIDMYSMPLEYKFEFPEQNEPFDPHTMINRDPWVLADPSVLQNTDTRVRLGITPITRIRDNSQSPGDVQMVYMGHVLLKGPRKQML</sequence>
<reference evidence="3" key="1">
    <citation type="journal article" date="2005" name="Nature">
        <title>Sequencing of Aspergillus nidulans and comparative analysis with A. fumigatus and A. oryzae.</title>
        <authorList>
            <person name="Galagan J.E."/>
            <person name="Calvo S.E."/>
            <person name="Cuomo C."/>
            <person name="Ma L.J."/>
            <person name="Wortman J.R."/>
            <person name="Batzoglou S."/>
            <person name="Lee S.I."/>
            <person name="Basturkmen M."/>
            <person name="Spevak C.C."/>
            <person name="Clutterbuck J."/>
            <person name="Kapitonov V."/>
            <person name="Jurka J."/>
            <person name="Scazzocchio C."/>
            <person name="Farman M."/>
            <person name="Butler J."/>
            <person name="Purcell S."/>
            <person name="Harris S."/>
            <person name="Braus G.H."/>
            <person name="Draht O."/>
            <person name="Busch S."/>
            <person name="D'Enfert C."/>
            <person name="Bouchier C."/>
            <person name="Goldman G.H."/>
            <person name="Bell-Pedersen D."/>
            <person name="Griffiths-Jones S."/>
            <person name="Doonan J.H."/>
            <person name="Yu J."/>
            <person name="Vienken K."/>
            <person name="Pain A."/>
            <person name="Freitag M."/>
            <person name="Selker E.U."/>
            <person name="Archer D.B."/>
            <person name="Penalva M.A."/>
            <person name="Oakley B.R."/>
            <person name="Momany M."/>
            <person name="Tanaka T."/>
            <person name="Kumagai T."/>
            <person name="Asai K."/>
            <person name="Machida M."/>
            <person name="Nierman W.C."/>
            <person name="Denning D.W."/>
            <person name="Caddick M."/>
            <person name="Hynes M."/>
            <person name="Paoletti M."/>
            <person name="Fischer R."/>
            <person name="Miller B."/>
            <person name="Dyer P."/>
            <person name="Sachs M.S."/>
            <person name="Osmani S.A."/>
            <person name="Birren B.W."/>
        </authorList>
    </citation>
    <scope>NUCLEOTIDE SEQUENCE [LARGE SCALE GENOMIC DNA]</scope>
    <source>
        <strain evidence="3">FGSC A4 / ATCC 38163 / CBS 112.46 / NRRL 194 / M139</strain>
    </source>
</reference>